<reference evidence="2" key="1">
    <citation type="journal article" date="2023" name="GigaByte">
        <title>Genome assembly of the bearded iris, Iris pallida Lam.</title>
        <authorList>
            <person name="Bruccoleri R.E."/>
            <person name="Oakeley E.J."/>
            <person name="Faust A.M.E."/>
            <person name="Altorfer M."/>
            <person name="Dessus-Babus S."/>
            <person name="Burckhardt D."/>
            <person name="Oertli M."/>
            <person name="Naumann U."/>
            <person name="Petersen F."/>
            <person name="Wong J."/>
        </authorList>
    </citation>
    <scope>NUCLEOTIDE SEQUENCE</scope>
    <source>
        <strain evidence="2">GSM-AAB239-AS_SAM_17_03QT</strain>
    </source>
</reference>
<feature type="compositionally biased region" description="Basic and acidic residues" evidence="1">
    <location>
        <begin position="43"/>
        <end position="56"/>
    </location>
</feature>
<evidence type="ECO:0000313" key="2">
    <source>
        <dbReference type="EMBL" id="KAJ6799964.1"/>
    </source>
</evidence>
<dbReference type="AlphaFoldDB" id="A0AAX6E7H4"/>
<proteinExistence type="predicted"/>
<dbReference type="EMBL" id="JANAVB010039216">
    <property type="protein sequence ID" value="KAJ6799964.1"/>
    <property type="molecule type" value="Genomic_DNA"/>
</dbReference>
<dbReference type="Proteomes" id="UP001140949">
    <property type="component" value="Unassembled WGS sequence"/>
</dbReference>
<comment type="caution">
    <text evidence="2">The sequence shown here is derived from an EMBL/GenBank/DDBJ whole genome shotgun (WGS) entry which is preliminary data.</text>
</comment>
<keyword evidence="3" id="KW-1185">Reference proteome</keyword>
<gene>
    <name evidence="2" type="ORF">M6B38_204450</name>
</gene>
<name>A0AAX6E7H4_IRIPA</name>
<protein>
    <submittedName>
        <fullName evidence="2">Extensin-like</fullName>
    </submittedName>
</protein>
<evidence type="ECO:0000313" key="3">
    <source>
        <dbReference type="Proteomes" id="UP001140949"/>
    </source>
</evidence>
<organism evidence="2 3">
    <name type="scientific">Iris pallida</name>
    <name type="common">Sweet iris</name>
    <dbReference type="NCBI Taxonomy" id="29817"/>
    <lineage>
        <taxon>Eukaryota</taxon>
        <taxon>Viridiplantae</taxon>
        <taxon>Streptophyta</taxon>
        <taxon>Embryophyta</taxon>
        <taxon>Tracheophyta</taxon>
        <taxon>Spermatophyta</taxon>
        <taxon>Magnoliopsida</taxon>
        <taxon>Liliopsida</taxon>
        <taxon>Asparagales</taxon>
        <taxon>Iridaceae</taxon>
        <taxon>Iridoideae</taxon>
        <taxon>Irideae</taxon>
        <taxon>Iris</taxon>
    </lineage>
</organism>
<reference evidence="2" key="2">
    <citation type="submission" date="2023-04" db="EMBL/GenBank/DDBJ databases">
        <authorList>
            <person name="Bruccoleri R.E."/>
            <person name="Oakeley E.J."/>
            <person name="Faust A.-M."/>
            <person name="Dessus-Babus S."/>
            <person name="Altorfer M."/>
            <person name="Burckhardt D."/>
            <person name="Oertli M."/>
            <person name="Naumann U."/>
            <person name="Petersen F."/>
            <person name="Wong J."/>
        </authorList>
    </citation>
    <scope>NUCLEOTIDE SEQUENCE</scope>
    <source>
        <strain evidence="2">GSM-AAB239-AS_SAM_17_03QT</strain>
        <tissue evidence="2">Leaf</tissue>
    </source>
</reference>
<accession>A0AAX6E7H4</accession>
<sequence>MVARSRGSAHRSRSDGGEGQAAGSSAARGGKAGPGPAGLAPRRQSEVSDRRSSDWGGKRLQIWWI</sequence>
<feature type="region of interest" description="Disordered" evidence="1">
    <location>
        <begin position="1"/>
        <end position="56"/>
    </location>
</feature>
<evidence type="ECO:0000256" key="1">
    <source>
        <dbReference type="SAM" id="MobiDB-lite"/>
    </source>
</evidence>